<keyword evidence="17" id="KW-0675">Receptor</keyword>
<keyword evidence="16 22" id="KW-0472">Membrane</keyword>
<evidence type="ECO:0000313" key="26">
    <source>
        <dbReference type="Proteomes" id="UP000029121"/>
    </source>
</evidence>
<feature type="domain" description="Protein kinase" evidence="24">
    <location>
        <begin position="656"/>
        <end position="968"/>
    </location>
</feature>
<evidence type="ECO:0000256" key="5">
    <source>
        <dbReference type="ARBA" id="ARBA00022527"/>
    </source>
</evidence>
<keyword evidence="26" id="KW-1185">Reference proteome</keyword>
<dbReference type="FunFam" id="3.80.10.10:FF:000400">
    <property type="entry name" value="Nuclear pore complex protein NUP107"/>
    <property type="match status" value="1"/>
</dbReference>
<keyword evidence="6" id="KW-0597">Phosphoprotein</keyword>
<dbReference type="FunFam" id="3.80.10.10:FF:002659">
    <property type="entry name" value="Probable LRR receptor-like serine/threonine-protein kinase At3g47570"/>
    <property type="match status" value="1"/>
</dbReference>
<dbReference type="Pfam" id="PF07714">
    <property type="entry name" value="PK_Tyr_Ser-Thr"/>
    <property type="match status" value="1"/>
</dbReference>
<sequence>MRSMRVIFLLAFNALMLLSAHGFTDETDRHALLEFKSQVSKGKRDVLSSWNHSIPLCNWKGVTCSRKDKRVTHLELGRLQLGGVISPSIGNLSFLVSLDLYENFFGGTIPQEVGNLFRLEYLDMGVNLLRGPIPSGLYNCSKLLHLRLDSNHLGNGVPSELGSLKNLVQLNLYGNNMRGKIPPSLGNLTSLQQLALSHNNLEGEIPSDVAKLTQIWSLQLVANNFSGAFPPALYNLSSLKLLGIGFNHFSGRLRPDFGVLLPNLLSFNMGGNYFTGSIPKTLSNISTLERLGMNENNLTGSIPTFGKIPNLQMLFLHTNSLGSGSSQDLEFLSSLTNCTKLETLGIGRNRLGGELPISITNLSSKLITLDLGGTLISGRIPHDIGNLINLQKLILDQNMLTGPVPTSLRKLLNLRYLSLFSNRLSGEIPAFLGNITMLETLDLSNNGFEGIVPASLGNCSHLLELWIGDNKLNGTIPLEIMKIRQLLHLDMSGNSLVGSLPQDIGQLQNLATLSLGNNKLSGKLPETLGKCLTLENLYLERNLFDGDIPDIKGLVGVKEVDLSNNDLSGSIPDYLANFIKLEYLNLSFNNFEGKIPKEGIFQNTTIVSIFGNSDLSLIWFKKRKKTKQTNDPTPSSLEVFHEKISYGDLQNATNGFSSNNMIGSGSFGTVFKALLPTEKKVVAVKVLNLQRRGAMKSFIAECESLKDIRHRNLVKLLTACASIDFQGNEFRALIYEFMPNGSLDKWLHPEEVEEIHRPSRTLTLLERLNIAIDVASVLEYLHVHCHERIAHCDLKPSNVLLDDDLTAHVSDFGLARLLLKFNEDSFLNQLSSAGVRGTIGYAAPEYGMGGQPSINGDVYSFGVLLLEMFTGKRPTNELFGGNSTLHSYTKSALPERVLEIADESILHIGLRVDLGQNNLKGKLPASLGNLTSLMEVSFTDNSIEGEVPDDIARLTQMEALQLSSNKFSGSFPPSIYNLSSLVFLNIFRSGFSGSLKPDLGHLLANLEELTMGRNYFIGAVPTTLSNISSLQTLGMEYNFLTGSISPSFGKVTSLQHLSFLGNDLGSRSVGDLDFFGALTNCTQLQEIDVGDNKLGGDLPPSIANLSTNLVYLSIQKNLITGNIPHDIGNLISLQSLGLHENRLTGPLPTSIGKLLQLEGLNLNSNRISGEIPTSLGNITRLDLLYLFNNSFEGVVPSSLSKCTNLRVLWLGSNKLNGSIPRGIMKIQRLVRLDMSNNYLIGSLPEDIGQLQNLVTLSLGGNKLSGKLPKTLGNCLTMENLYLERNLFDGDIPNMKRLVGVKRVDLSNNHLSGSIHRYFASFPLLEYLNLSVNKFEGTVPMEGKFLNSSIVLVFGNQKLCGGIKELKLKPCLSQQLLVEKKDSSHFKKVAFGVGVGIALLLLLFIALASRRWFRKRKKNQRTNNAAPSTLEIFHEKISYGDLRNATDGFSSSNIIGSGSFGTVFKALLPTEKKVVAVKVLNMQRRGAMKSFTAECESLKDIRHRNLVKLLTACASIDFQGNEFRALIYEFMPNGSLDKWLHPEEVEEIHRPSRTLTLLERLNIAIDVASVLDYLHVHCHEPIAHCDIKPSNILLDDDLTGHISDFGLARLFLKFDKDSFLNQLSSAGVRGTIGYAAPEYGMGGHPSTYGDIYSFGILLLEMFTGKRPTNELFGGNFTLNSYTKSALPERVLDISDKSILHSGLRVGFRIAECLTLLLEVGLRCCEESPANRLATSEAAKNLISIRERFFKARS</sequence>
<dbReference type="PANTHER" id="PTHR27008">
    <property type="entry name" value="OS04G0122200 PROTEIN"/>
    <property type="match status" value="1"/>
</dbReference>
<feature type="binding site" evidence="21">
    <location>
        <position position="685"/>
    </location>
    <ligand>
        <name>ATP</name>
        <dbReference type="ChEBI" id="CHEBI:30616"/>
    </ligand>
</feature>
<dbReference type="InterPro" id="IPR055414">
    <property type="entry name" value="LRR_R13L4/SHOC2-like"/>
</dbReference>
<dbReference type="PROSITE" id="PS50011">
    <property type="entry name" value="PROTEIN_KINASE_DOM"/>
    <property type="match status" value="2"/>
</dbReference>
<keyword evidence="10 23" id="KW-0732">Signal</keyword>
<dbReference type="InterPro" id="IPR001245">
    <property type="entry name" value="Ser-Thr/Tyr_kinase_cat_dom"/>
</dbReference>
<gene>
    <name evidence="25" type="ORF">CARUB_v10016561mg</name>
</gene>
<feature type="chain" id="PRO_5004351704" description="non-specific serine/threonine protein kinase" evidence="23">
    <location>
        <begin position="23"/>
        <end position="1752"/>
    </location>
</feature>
<dbReference type="GO" id="GO:0005886">
    <property type="term" value="C:plasma membrane"/>
    <property type="evidence" value="ECO:0007669"/>
    <property type="project" value="UniProtKB-SubCell"/>
</dbReference>
<dbReference type="eggNOG" id="ENOG502QPYS">
    <property type="taxonomic scope" value="Eukaryota"/>
</dbReference>
<dbReference type="Pfam" id="PF13855">
    <property type="entry name" value="LRR_8"/>
    <property type="match status" value="1"/>
</dbReference>
<dbReference type="Gene3D" id="3.30.200.20">
    <property type="entry name" value="Phosphorylase Kinase, domain 1"/>
    <property type="match status" value="1"/>
</dbReference>
<dbReference type="GO" id="GO:0009617">
    <property type="term" value="P:response to bacterium"/>
    <property type="evidence" value="ECO:0007669"/>
    <property type="project" value="UniProtKB-ARBA"/>
</dbReference>
<dbReference type="FunFam" id="3.80.10.10:FF:000383">
    <property type="entry name" value="Leucine-rich repeat receptor protein kinase EMS1"/>
    <property type="match status" value="1"/>
</dbReference>
<dbReference type="PROSITE" id="PS00108">
    <property type="entry name" value="PROTEIN_KINASE_ST"/>
    <property type="match status" value="2"/>
</dbReference>
<evidence type="ECO:0000256" key="8">
    <source>
        <dbReference type="ARBA" id="ARBA00022679"/>
    </source>
</evidence>
<dbReference type="InterPro" id="IPR051809">
    <property type="entry name" value="Plant_receptor-like_S/T_kinase"/>
</dbReference>
<evidence type="ECO:0000256" key="4">
    <source>
        <dbReference type="ARBA" id="ARBA00022475"/>
    </source>
</evidence>
<keyword evidence="15 22" id="KW-1133">Transmembrane helix</keyword>
<dbReference type="InterPro" id="IPR003591">
    <property type="entry name" value="Leu-rich_rpt_typical-subtyp"/>
</dbReference>
<dbReference type="Pfam" id="PF23598">
    <property type="entry name" value="LRR_14"/>
    <property type="match status" value="1"/>
</dbReference>
<evidence type="ECO:0000256" key="14">
    <source>
        <dbReference type="ARBA" id="ARBA00022840"/>
    </source>
</evidence>
<dbReference type="SUPFAM" id="SSF52058">
    <property type="entry name" value="L domain-like"/>
    <property type="match status" value="4"/>
</dbReference>
<dbReference type="Pfam" id="PF00069">
    <property type="entry name" value="Pkinase"/>
    <property type="match status" value="1"/>
</dbReference>
<evidence type="ECO:0000256" key="17">
    <source>
        <dbReference type="ARBA" id="ARBA00023170"/>
    </source>
</evidence>
<evidence type="ECO:0000256" key="21">
    <source>
        <dbReference type="PROSITE-ProRule" id="PRU10141"/>
    </source>
</evidence>
<dbReference type="SMART" id="SM00220">
    <property type="entry name" value="S_TKc"/>
    <property type="match status" value="2"/>
</dbReference>
<keyword evidence="7" id="KW-0433">Leucine-rich repeat</keyword>
<organism evidence="25 26">
    <name type="scientific">Capsella rubella</name>
    <dbReference type="NCBI Taxonomy" id="81985"/>
    <lineage>
        <taxon>Eukaryota</taxon>
        <taxon>Viridiplantae</taxon>
        <taxon>Streptophyta</taxon>
        <taxon>Embryophyta</taxon>
        <taxon>Tracheophyta</taxon>
        <taxon>Spermatophyta</taxon>
        <taxon>Magnoliopsida</taxon>
        <taxon>eudicotyledons</taxon>
        <taxon>Gunneridae</taxon>
        <taxon>Pentapetalae</taxon>
        <taxon>rosids</taxon>
        <taxon>malvids</taxon>
        <taxon>Brassicales</taxon>
        <taxon>Brassicaceae</taxon>
        <taxon>Camelineae</taxon>
        <taxon>Capsella</taxon>
    </lineage>
</organism>
<dbReference type="EMBL" id="KB870809">
    <property type="protein sequence ID" value="EOA23384.1"/>
    <property type="molecule type" value="Genomic_DNA"/>
</dbReference>
<dbReference type="FunFam" id="3.80.10.10:FF:000288">
    <property type="entry name" value="LRR receptor-like serine/threonine-protein kinase EFR"/>
    <property type="match status" value="2"/>
</dbReference>
<keyword evidence="13" id="KW-0418">Kinase</keyword>
<evidence type="ECO:0000256" key="23">
    <source>
        <dbReference type="SAM" id="SignalP"/>
    </source>
</evidence>
<keyword evidence="5" id="KW-0723">Serine/threonine-protein kinase</keyword>
<dbReference type="EC" id="2.7.11.1" evidence="3"/>
<dbReference type="SMART" id="SM00365">
    <property type="entry name" value="LRR_SD22"/>
    <property type="match status" value="8"/>
</dbReference>
<dbReference type="GO" id="GO:0004674">
    <property type="term" value="F:protein serine/threonine kinase activity"/>
    <property type="evidence" value="ECO:0007669"/>
    <property type="project" value="UniProtKB-KW"/>
</dbReference>
<feature type="binding site" evidence="21">
    <location>
        <position position="1477"/>
    </location>
    <ligand>
        <name>ATP</name>
        <dbReference type="ChEBI" id="CHEBI:30616"/>
    </ligand>
</feature>
<comment type="catalytic activity">
    <reaction evidence="20">
        <text>L-seryl-[protein] + ATP = O-phospho-L-seryl-[protein] + ADP + H(+)</text>
        <dbReference type="Rhea" id="RHEA:17989"/>
        <dbReference type="Rhea" id="RHEA-COMP:9863"/>
        <dbReference type="Rhea" id="RHEA-COMP:11604"/>
        <dbReference type="ChEBI" id="CHEBI:15378"/>
        <dbReference type="ChEBI" id="CHEBI:29999"/>
        <dbReference type="ChEBI" id="CHEBI:30616"/>
        <dbReference type="ChEBI" id="CHEBI:83421"/>
        <dbReference type="ChEBI" id="CHEBI:456216"/>
        <dbReference type="EC" id="2.7.11.1"/>
    </reaction>
</comment>
<dbReference type="GO" id="GO:0005524">
    <property type="term" value="F:ATP binding"/>
    <property type="evidence" value="ECO:0007669"/>
    <property type="project" value="UniProtKB-UniRule"/>
</dbReference>
<dbReference type="FunFam" id="1.10.510.10:FF:000358">
    <property type="entry name" value="Putative leucine-rich repeat receptor-like serine/threonine-protein kinase"/>
    <property type="match status" value="2"/>
</dbReference>
<dbReference type="FunFam" id="3.30.200.20:FF:000432">
    <property type="entry name" value="LRR receptor-like serine/threonine-protein kinase EFR"/>
    <property type="match status" value="2"/>
</dbReference>
<keyword evidence="14 21" id="KW-0067">ATP-binding</keyword>
<dbReference type="InterPro" id="IPR001611">
    <property type="entry name" value="Leu-rich_rpt"/>
</dbReference>
<proteinExistence type="inferred from homology"/>
<dbReference type="Pfam" id="PF08263">
    <property type="entry name" value="LRRNT_2"/>
    <property type="match status" value="1"/>
</dbReference>
<feature type="signal peptide" evidence="23">
    <location>
        <begin position="1"/>
        <end position="22"/>
    </location>
</feature>
<evidence type="ECO:0000256" key="19">
    <source>
        <dbReference type="ARBA" id="ARBA00047899"/>
    </source>
</evidence>
<dbReference type="InterPro" id="IPR017441">
    <property type="entry name" value="Protein_kinase_ATP_BS"/>
</dbReference>
<feature type="domain" description="Protein kinase" evidence="24">
    <location>
        <begin position="1448"/>
        <end position="1748"/>
    </location>
</feature>
<keyword evidence="8" id="KW-0808">Transferase</keyword>
<evidence type="ECO:0000313" key="25">
    <source>
        <dbReference type="EMBL" id="EOA23384.1"/>
    </source>
</evidence>
<evidence type="ECO:0000256" key="12">
    <source>
        <dbReference type="ARBA" id="ARBA00022741"/>
    </source>
</evidence>
<dbReference type="Gene3D" id="1.10.510.10">
    <property type="entry name" value="Transferase(Phosphotransferase) domain 1"/>
    <property type="match status" value="2"/>
</dbReference>
<dbReference type="Pfam" id="PF00560">
    <property type="entry name" value="LRR_1"/>
    <property type="match status" value="11"/>
</dbReference>
<feature type="transmembrane region" description="Helical" evidence="22">
    <location>
        <begin position="1388"/>
        <end position="1407"/>
    </location>
</feature>
<dbReference type="InterPro" id="IPR032675">
    <property type="entry name" value="LRR_dom_sf"/>
</dbReference>
<accession>R0H2A4</accession>
<dbReference type="InterPro" id="IPR008271">
    <property type="entry name" value="Ser/Thr_kinase_AS"/>
</dbReference>
<keyword evidence="4" id="KW-1003">Cell membrane</keyword>
<evidence type="ECO:0000256" key="15">
    <source>
        <dbReference type="ARBA" id="ARBA00022989"/>
    </source>
</evidence>
<evidence type="ECO:0000256" key="6">
    <source>
        <dbReference type="ARBA" id="ARBA00022553"/>
    </source>
</evidence>
<keyword evidence="12 21" id="KW-0547">Nucleotide-binding</keyword>
<evidence type="ECO:0000259" key="24">
    <source>
        <dbReference type="PROSITE" id="PS50011"/>
    </source>
</evidence>
<protein>
    <recommendedName>
        <fullName evidence="3">non-specific serine/threonine protein kinase</fullName>
        <ecNumber evidence="3">2.7.11.1</ecNumber>
    </recommendedName>
</protein>
<evidence type="ECO:0000256" key="1">
    <source>
        <dbReference type="ARBA" id="ARBA00004251"/>
    </source>
</evidence>
<comment type="similarity">
    <text evidence="2">Belongs to the protein kinase superfamily. Ser/Thr protein kinase family.</text>
</comment>
<dbReference type="STRING" id="81985.R0H2A4"/>
<dbReference type="PROSITE" id="PS00107">
    <property type="entry name" value="PROTEIN_KINASE_ATP"/>
    <property type="match status" value="2"/>
</dbReference>
<keyword evidence="11" id="KW-0677">Repeat</keyword>
<dbReference type="InterPro" id="IPR013210">
    <property type="entry name" value="LRR_N_plant-typ"/>
</dbReference>
<evidence type="ECO:0000256" key="3">
    <source>
        <dbReference type="ARBA" id="ARBA00012513"/>
    </source>
</evidence>
<evidence type="ECO:0000256" key="16">
    <source>
        <dbReference type="ARBA" id="ARBA00023136"/>
    </source>
</evidence>
<dbReference type="InterPro" id="IPR011009">
    <property type="entry name" value="Kinase-like_dom_sf"/>
</dbReference>
<evidence type="ECO:0000256" key="11">
    <source>
        <dbReference type="ARBA" id="ARBA00022737"/>
    </source>
</evidence>
<evidence type="ECO:0000256" key="22">
    <source>
        <dbReference type="SAM" id="Phobius"/>
    </source>
</evidence>
<dbReference type="PANTHER" id="PTHR27008:SF526">
    <property type="entry name" value="GENOME ASSEMBLY, CHROMOSOME: A10"/>
    <property type="match status" value="1"/>
</dbReference>
<dbReference type="SUPFAM" id="SSF56112">
    <property type="entry name" value="Protein kinase-like (PK-like)"/>
    <property type="match status" value="2"/>
</dbReference>
<evidence type="ECO:0000256" key="13">
    <source>
        <dbReference type="ARBA" id="ARBA00022777"/>
    </source>
</evidence>
<dbReference type="Proteomes" id="UP000029121">
    <property type="component" value="Unassembled WGS sequence"/>
</dbReference>
<dbReference type="Gene3D" id="3.80.10.10">
    <property type="entry name" value="Ribonuclease Inhibitor"/>
    <property type="match status" value="5"/>
</dbReference>
<evidence type="ECO:0000256" key="18">
    <source>
        <dbReference type="ARBA" id="ARBA00023180"/>
    </source>
</evidence>
<name>R0H2A4_9BRAS</name>
<dbReference type="InterPro" id="IPR000719">
    <property type="entry name" value="Prot_kinase_dom"/>
</dbReference>
<evidence type="ECO:0000256" key="7">
    <source>
        <dbReference type="ARBA" id="ARBA00022614"/>
    </source>
</evidence>
<reference evidence="26" key="1">
    <citation type="journal article" date="2013" name="Nat. Genet.">
        <title>The Capsella rubella genome and the genomic consequences of rapid mating system evolution.</title>
        <authorList>
            <person name="Slotte T."/>
            <person name="Hazzouri K.M."/>
            <person name="Agren J.A."/>
            <person name="Koenig D."/>
            <person name="Maumus F."/>
            <person name="Guo Y.L."/>
            <person name="Steige K."/>
            <person name="Platts A.E."/>
            <person name="Escobar J.S."/>
            <person name="Newman L.K."/>
            <person name="Wang W."/>
            <person name="Mandakova T."/>
            <person name="Vello E."/>
            <person name="Smith L.M."/>
            <person name="Henz S.R."/>
            <person name="Steffen J."/>
            <person name="Takuno S."/>
            <person name="Brandvain Y."/>
            <person name="Coop G."/>
            <person name="Andolfatto P."/>
            <person name="Hu T.T."/>
            <person name="Blanchette M."/>
            <person name="Clark R.M."/>
            <person name="Quesneville H."/>
            <person name="Nordborg M."/>
            <person name="Gaut B.S."/>
            <person name="Lysak M.A."/>
            <person name="Jenkins J."/>
            <person name="Grimwood J."/>
            <person name="Chapman J."/>
            <person name="Prochnik S."/>
            <person name="Shu S."/>
            <person name="Rokhsar D."/>
            <person name="Schmutz J."/>
            <person name="Weigel D."/>
            <person name="Wright S.I."/>
        </authorList>
    </citation>
    <scope>NUCLEOTIDE SEQUENCE [LARGE SCALE GENOMIC DNA]</scope>
    <source>
        <strain evidence="26">cv. Monte Gargano</strain>
    </source>
</reference>
<evidence type="ECO:0000256" key="2">
    <source>
        <dbReference type="ARBA" id="ARBA00008684"/>
    </source>
</evidence>
<evidence type="ECO:0000256" key="20">
    <source>
        <dbReference type="ARBA" id="ARBA00048679"/>
    </source>
</evidence>
<dbReference type="SMART" id="SM00369">
    <property type="entry name" value="LRR_TYP"/>
    <property type="match status" value="13"/>
</dbReference>
<keyword evidence="9 22" id="KW-0812">Transmembrane</keyword>
<comment type="catalytic activity">
    <reaction evidence="19">
        <text>L-threonyl-[protein] + ATP = O-phospho-L-threonyl-[protein] + ADP + H(+)</text>
        <dbReference type="Rhea" id="RHEA:46608"/>
        <dbReference type="Rhea" id="RHEA-COMP:11060"/>
        <dbReference type="Rhea" id="RHEA-COMP:11605"/>
        <dbReference type="ChEBI" id="CHEBI:15378"/>
        <dbReference type="ChEBI" id="CHEBI:30013"/>
        <dbReference type="ChEBI" id="CHEBI:30616"/>
        <dbReference type="ChEBI" id="CHEBI:61977"/>
        <dbReference type="ChEBI" id="CHEBI:456216"/>
        <dbReference type="EC" id="2.7.11.1"/>
    </reaction>
</comment>
<evidence type="ECO:0000256" key="9">
    <source>
        <dbReference type="ARBA" id="ARBA00022692"/>
    </source>
</evidence>
<dbReference type="FunFam" id="3.80.10.10:FF:001346">
    <property type="entry name" value="LRR receptor-like serine/threonine-protein kinase EFR"/>
    <property type="match status" value="1"/>
</dbReference>
<comment type="subcellular location">
    <subcellularLocation>
        <location evidence="1">Cell membrane</location>
        <topology evidence="1">Single-pass type I membrane protein</topology>
    </subcellularLocation>
</comment>
<evidence type="ECO:0000256" key="10">
    <source>
        <dbReference type="ARBA" id="ARBA00022729"/>
    </source>
</evidence>
<keyword evidence="18" id="KW-0325">Glycoprotein</keyword>